<proteinExistence type="predicted"/>
<organism evidence="2 3">
    <name type="scientific">Prolemur simus</name>
    <name type="common">Greater bamboo lemur</name>
    <name type="synonym">Hapalemur simus</name>
    <dbReference type="NCBI Taxonomy" id="1328070"/>
    <lineage>
        <taxon>Eukaryota</taxon>
        <taxon>Metazoa</taxon>
        <taxon>Chordata</taxon>
        <taxon>Craniata</taxon>
        <taxon>Vertebrata</taxon>
        <taxon>Euteleostomi</taxon>
        <taxon>Mammalia</taxon>
        <taxon>Eutheria</taxon>
        <taxon>Euarchontoglires</taxon>
        <taxon>Primates</taxon>
        <taxon>Strepsirrhini</taxon>
        <taxon>Lemuriformes</taxon>
        <taxon>Lemuridae</taxon>
        <taxon>Prolemur</taxon>
    </lineage>
</organism>
<dbReference type="GO" id="GO:0007608">
    <property type="term" value="P:sensory perception of smell"/>
    <property type="evidence" value="ECO:0007669"/>
    <property type="project" value="InterPro"/>
</dbReference>
<dbReference type="GeneTree" id="ENSGT00940000164301"/>
<accession>A0A8C9DG60</accession>
<dbReference type="Ensembl" id="ENSPSMT00000008472.1">
    <property type="protein sequence ID" value="ENSPSMP00000007194.1"/>
    <property type="gene ID" value="ENSPSMG00000005365.1"/>
</dbReference>
<feature type="chain" id="PRO_5034728867" evidence="1">
    <location>
        <begin position="18"/>
        <end position="473"/>
    </location>
</feature>
<evidence type="ECO:0000313" key="2">
    <source>
        <dbReference type="Ensembl" id="ENSPSMP00000007194.1"/>
    </source>
</evidence>
<keyword evidence="3" id="KW-1185">Reference proteome</keyword>
<evidence type="ECO:0000313" key="3">
    <source>
        <dbReference type="Proteomes" id="UP000694414"/>
    </source>
</evidence>
<dbReference type="PANTHER" id="PTHR40142">
    <property type="entry name" value="BPI FOLD-CONTAINING FAMILY B, MEMBER 9B-RELATED"/>
    <property type="match status" value="1"/>
</dbReference>
<dbReference type="Proteomes" id="UP000694414">
    <property type="component" value="Unplaced"/>
</dbReference>
<keyword evidence="1" id="KW-0732">Signal</keyword>
<reference evidence="2" key="2">
    <citation type="submission" date="2025-09" db="UniProtKB">
        <authorList>
            <consortium name="Ensembl"/>
        </authorList>
    </citation>
    <scope>IDENTIFICATION</scope>
</reference>
<dbReference type="PANTHER" id="PTHR40142:SF1">
    <property type="entry name" value="BPI FOLD CONTAINING FAMILY B, MEMBER 9B-RELATED"/>
    <property type="match status" value="1"/>
</dbReference>
<reference evidence="2" key="1">
    <citation type="submission" date="2025-08" db="UniProtKB">
        <authorList>
            <consortium name="Ensembl"/>
        </authorList>
    </citation>
    <scope>IDENTIFICATION</scope>
</reference>
<feature type="signal peptide" evidence="1">
    <location>
        <begin position="1"/>
        <end position="17"/>
    </location>
</feature>
<dbReference type="InterPro" id="IPR034433">
    <property type="entry name" value="Vomeromodulin"/>
</dbReference>
<dbReference type="AlphaFoldDB" id="A0A8C9DG60"/>
<sequence length="473" mass="49248">MLPLWALAVVLAVQAEALDLQLPALGNLPVALPSGPVANSVPPVVPREPLRRSLSVPKGSPPGNVAVATKGRTCSPVARYFISAGKLEDYLGTTLPPQIEKLLKSEKVNLAGLLGMLLSTVGNSGLLSLLNTTSTLDILGSGSLVGILSQGSSGKSRQLPLLSEATGAVSDVLPLGQEGLGSLLPISPDKNSLKRLLDGAGLSGVQQPLNDVVNNVGQLRDSTQDVLSGALQSDIGKSLTGLLGNINVEELLLGLEVQKVTVENMKSTVASNGIHVHVTTTAFVGGKGLAGPVISLVGFEVHGDMALKIGTSTDSTHCVKLQVLEKAIKANKVTLQITKTLTGALPLPLPVPLPLDDIIPQLLTVKMSENVSPGEGEATGLFTYTSRSSRMSAEGLSTLYCVSAKARFNKNTVPVRGSQLPPDVKNANASLTLSHSMLRTIVTYAAKQSSLKVSITHRNCCPLSFLLPSKSQH</sequence>
<name>A0A8C9DG60_PROSS</name>
<evidence type="ECO:0000256" key="1">
    <source>
        <dbReference type="SAM" id="SignalP"/>
    </source>
</evidence>
<protein>
    <submittedName>
        <fullName evidence="2">Uncharacterized protein</fullName>
    </submittedName>
</protein>